<organism evidence="5 6">
    <name type="scientific">Enterococcus raffinosus</name>
    <dbReference type="NCBI Taxonomy" id="71452"/>
    <lineage>
        <taxon>Bacteria</taxon>
        <taxon>Bacillati</taxon>
        <taxon>Bacillota</taxon>
        <taxon>Bacilli</taxon>
        <taxon>Lactobacillales</taxon>
        <taxon>Enterococcaceae</taxon>
        <taxon>Enterococcus</taxon>
    </lineage>
</organism>
<feature type="domain" description="WxL Interacting Protein host binding" evidence="4">
    <location>
        <begin position="169"/>
        <end position="304"/>
    </location>
</feature>
<dbReference type="EMBL" id="JARPXL010000010">
    <property type="protein sequence ID" value="MDT2544963.1"/>
    <property type="molecule type" value="Genomic_DNA"/>
</dbReference>
<evidence type="ECO:0000259" key="4">
    <source>
        <dbReference type="Pfam" id="PF11797"/>
    </source>
</evidence>
<sequence length="344" mass="38185">MVNQSKKIIMIIITFVFLALGNPSLSNAATAPEGNFGVKAVLPENQIDKNLGYFDLLVTPKQEQTLDVVLSNSAKNTRTFEVSVNPAVTSDGGTIDYGQKDAKLDKTIPFDTREAVTVEHSEYQVPGKSDITIPIKVQLPDTQFKGRVLAGVHVSPKDEEKTKQSTEGNSVSIKNKIGYNLAIVLQQSQEKVSPDLKMLESKVAAINAAPNIQLHFQNPASTIISDLVFKSKVYLNDKLYLENTSNPYLVAPNTNFHLNLDLNKTKAEPGNYRLEVTAKDNKDHTWRFTQSFTVKKEAADTVNKHSILPKEKNDSWVVILLAVLLIAALAVIIYLLLKRRKKEE</sequence>
<dbReference type="Pfam" id="PF06030">
    <property type="entry name" value="WxLIP_PGBD"/>
    <property type="match status" value="1"/>
</dbReference>
<evidence type="ECO:0000256" key="1">
    <source>
        <dbReference type="SAM" id="Phobius"/>
    </source>
</evidence>
<evidence type="ECO:0000313" key="6">
    <source>
        <dbReference type="Proteomes" id="UP001254770"/>
    </source>
</evidence>
<protein>
    <submittedName>
        <fullName evidence="5">DUF916 and DUF3324 domain-containing protein</fullName>
    </submittedName>
</protein>
<keyword evidence="1" id="KW-0812">Transmembrane</keyword>
<reference evidence="5" key="1">
    <citation type="submission" date="2023-03" db="EMBL/GenBank/DDBJ databases">
        <authorList>
            <person name="Shen W."/>
            <person name="Cai J."/>
        </authorList>
    </citation>
    <scope>NUCLEOTIDE SEQUENCE</scope>
    <source>
        <strain evidence="5">Y15</strain>
    </source>
</reference>
<name>A0AAW8TDS9_9ENTE</name>
<dbReference type="RefSeq" id="WP_222226123.1">
    <property type="nucleotide sequence ID" value="NZ_JARPXG010000012.1"/>
</dbReference>
<evidence type="ECO:0000256" key="2">
    <source>
        <dbReference type="SAM" id="SignalP"/>
    </source>
</evidence>
<gene>
    <name evidence="5" type="ORF">P7D69_11480</name>
</gene>
<keyword evidence="1" id="KW-1133">Transmembrane helix</keyword>
<evidence type="ECO:0000259" key="3">
    <source>
        <dbReference type="Pfam" id="PF06030"/>
    </source>
</evidence>
<proteinExistence type="predicted"/>
<feature type="signal peptide" evidence="2">
    <location>
        <begin position="1"/>
        <end position="28"/>
    </location>
</feature>
<accession>A0AAW8TDS9</accession>
<feature type="domain" description="WxL Interacting Protein peptidoglycan binding" evidence="3">
    <location>
        <begin position="36"/>
        <end position="155"/>
    </location>
</feature>
<dbReference type="Pfam" id="PF11797">
    <property type="entry name" value="WxLIP_HBD"/>
    <property type="match status" value="1"/>
</dbReference>
<dbReference type="InterPro" id="IPR010317">
    <property type="entry name" value="WxLIP_PGBD"/>
</dbReference>
<keyword evidence="1" id="KW-0472">Membrane</keyword>
<dbReference type="AlphaFoldDB" id="A0AAW8TDS9"/>
<dbReference type="InterPro" id="IPR021759">
    <property type="entry name" value="WxLIP_HBD"/>
</dbReference>
<feature type="transmembrane region" description="Helical" evidence="1">
    <location>
        <begin position="316"/>
        <end position="337"/>
    </location>
</feature>
<comment type="caution">
    <text evidence="5">The sequence shown here is derived from an EMBL/GenBank/DDBJ whole genome shotgun (WGS) entry which is preliminary data.</text>
</comment>
<dbReference type="Proteomes" id="UP001254770">
    <property type="component" value="Unassembled WGS sequence"/>
</dbReference>
<keyword evidence="2" id="KW-0732">Signal</keyword>
<evidence type="ECO:0000313" key="5">
    <source>
        <dbReference type="EMBL" id="MDT2544963.1"/>
    </source>
</evidence>
<feature type="chain" id="PRO_5043578035" evidence="2">
    <location>
        <begin position="29"/>
        <end position="344"/>
    </location>
</feature>